<protein>
    <submittedName>
        <fullName evidence="1">Uncharacterized protein</fullName>
    </submittedName>
</protein>
<dbReference type="AlphaFoldDB" id="A0AAE3YUY9"/>
<evidence type="ECO:0000313" key="2">
    <source>
        <dbReference type="Proteomes" id="UP001183643"/>
    </source>
</evidence>
<organism evidence="1 2">
    <name type="scientific">Catenuloplanes atrovinosus</name>
    <dbReference type="NCBI Taxonomy" id="137266"/>
    <lineage>
        <taxon>Bacteria</taxon>
        <taxon>Bacillati</taxon>
        <taxon>Actinomycetota</taxon>
        <taxon>Actinomycetes</taxon>
        <taxon>Micromonosporales</taxon>
        <taxon>Micromonosporaceae</taxon>
        <taxon>Catenuloplanes</taxon>
    </lineage>
</organism>
<keyword evidence="2" id="KW-1185">Reference proteome</keyword>
<comment type="caution">
    <text evidence="1">The sequence shown here is derived from an EMBL/GenBank/DDBJ whole genome shotgun (WGS) entry which is preliminary data.</text>
</comment>
<reference evidence="1" key="1">
    <citation type="submission" date="2023-07" db="EMBL/GenBank/DDBJ databases">
        <title>Sequencing the genomes of 1000 actinobacteria strains.</title>
        <authorList>
            <person name="Klenk H.-P."/>
        </authorList>
    </citation>
    <scope>NUCLEOTIDE SEQUENCE</scope>
    <source>
        <strain evidence="1">DSM 44707</strain>
    </source>
</reference>
<dbReference type="RefSeq" id="WP_310372098.1">
    <property type="nucleotide sequence ID" value="NZ_JAVDYB010000001.1"/>
</dbReference>
<gene>
    <name evidence="1" type="ORF">J2S41_005682</name>
</gene>
<accession>A0AAE3YUY9</accession>
<dbReference type="Proteomes" id="UP001183643">
    <property type="component" value="Unassembled WGS sequence"/>
</dbReference>
<name>A0AAE3YUY9_9ACTN</name>
<sequence>MIQVPVMPCCGELPDACECAEVWAEVWAAPVIDRRGPSGAEVLR</sequence>
<dbReference type="EMBL" id="JAVDYB010000001">
    <property type="protein sequence ID" value="MDR7278904.1"/>
    <property type="molecule type" value="Genomic_DNA"/>
</dbReference>
<proteinExistence type="predicted"/>
<evidence type="ECO:0000313" key="1">
    <source>
        <dbReference type="EMBL" id="MDR7278904.1"/>
    </source>
</evidence>